<dbReference type="GO" id="GO:0005506">
    <property type="term" value="F:iron ion binding"/>
    <property type="evidence" value="ECO:0007669"/>
    <property type="project" value="InterPro"/>
</dbReference>
<dbReference type="EMBL" id="JAWWNJ010000016">
    <property type="protein sequence ID" value="KAK7039670.1"/>
    <property type="molecule type" value="Genomic_DNA"/>
</dbReference>
<keyword evidence="9" id="KW-0408">Iron</keyword>
<evidence type="ECO:0000256" key="9">
    <source>
        <dbReference type="ARBA" id="ARBA00023004"/>
    </source>
</evidence>
<dbReference type="AlphaFoldDB" id="A0AAW0CKM1"/>
<dbReference type="PANTHER" id="PTHR46300">
    <property type="entry name" value="P450, PUTATIVE (EUROFUNG)-RELATED-RELATED"/>
    <property type="match status" value="1"/>
</dbReference>
<dbReference type="Gene3D" id="1.10.630.10">
    <property type="entry name" value="Cytochrome P450"/>
    <property type="match status" value="1"/>
</dbReference>
<keyword evidence="5" id="KW-0812">Transmembrane</keyword>
<evidence type="ECO:0000256" key="2">
    <source>
        <dbReference type="ARBA" id="ARBA00004167"/>
    </source>
</evidence>
<comment type="subcellular location">
    <subcellularLocation>
        <location evidence="2">Membrane</location>
        <topology evidence="2">Single-pass membrane protein</topology>
    </subcellularLocation>
</comment>
<keyword evidence="10" id="KW-0503">Monooxygenase</keyword>
<name>A0AAW0CKM1_9AGAR</name>
<evidence type="ECO:0000256" key="3">
    <source>
        <dbReference type="ARBA" id="ARBA00010617"/>
    </source>
</evidence>
<dbReference type="SUPFAM" id="SSF48264">
    <property type="entry name" value="Cytochrome P450"/>
    <property type="match status" value="1"/>
</dbReference>
<evidence type="ECO:0000256" key="8">
    <source>
        <dbReference type="ARBA" id="ARBA00023002"/>
    </source>
</evidence>
<comment type="cofactor">
    <cofactor evidence="1">
        <name>heme</name>
        <dbReference type="ChEBI" id="CHEBI:30413"/>
    </cofactor>
</comment>
<dbReference type="GO" id="GO:0016020">
    <property type="term" value="C:membrane"/>
    <property type="evidence" value="ECO:0007669"/>
    <property type="project" value="UniProtKB-SubCell"/>
</dbReference>
<protein>
    <recommendedName>
        <fullName evidence="14">Cytochrome P450</fullName>
    </recommendedName>
</protein>
<evidence type="ECO:0000256" key="11">
    <source>
        <dbReference type="ARBA" id="ARBA00023136"/>
    </source>
</evidence>
<gene>
    <name evidence="12" type="ORF">R3P38DRAFT_487995</name>
</gene>
<comment type="similarity">
    <text evidence="3">Belongs to the cytochrome P450 family.</text>
</comment>
<evidence type="ECO:0000256" key="5">
    <source>
        <dbReference type="ARBA" id="ARBA00022692"/>
    </source>
</evidence>
<dbReference type="InterPro" id="IPR036396">
    <property type="entry name" value="Cyt_P450_sf"/>
</dbReference>
<sequence>MSPRLRAGCGTFECLAKSDIISVHLAGDTVVVLNSLTAATDLLDKRSAIYSDRPPFPMLNDLIGFSWNIGFMCYGPRWKAHRKLFMRQLGPCRVFLPT</sequence>
<keyword evidence="8" id="KW-0560">Oxidoreductase</keyword>
<evidence type="ECO:0000256" key="7">
    <source>
        <dbReference type="ARBA" id="ARBA00022989"/>
    </source>
</evidence>
<keyword evidence="7" id="KW-1133">Transmembrane helix</keyword>
<dbReference type="GO" id="GO:0016705">
    <property type="term" value="F:oxidoreductase activity, acting on paired donors, with incorporation or reduction of molecular oxygen"/>
    <property type="evidence" value="ECO:0007669"/>
    <property type="project" value="InterPro"/>
</dbReference>
<reference evidence="12 13" key="1">
    <citation type="journal article" date="2024" name="J Genomics">
        <title>Draft genome sequencing and assembly of Favolaschia claudopus CIRM-BRFM 2984 isolated from oak limbs.</title>
        <authorList>
            <person name="Navarro D."/>
            <person name="Drula E."/>
            <person name="Chaduli D."/>
            <person name="Cazenave R."/>
            <person name="Ahrendt S."/>
            <person name="Wang J."/>
            <person name="Lipzen A."/>
            <person name="Daum C."/>
            <person name="Barry K."/>
            <person name="Grigoriev I.V."/>
            <person name="Favel A."/>
            <person name="Rosso M.N."/>
            <person name="Martin F."/>
        </authorList>
    </citation>
    <scope>NUCLEOTIDE SEQUENCE [LARGE SCALE GENOMIC DNA]</scope>
    <source>
        <strain evidence="12 13">CIRM-BRFM 2984</strain>
    </source>
</reference>
<accession>A0AAW0CKM1</accession>
<proteinExistence type="inferred from homology"/>
<evidence type="ECO:0000256" key="4">
    <source>
        <dbReference type="ARBA" id="ARBA00022617"/>
    </source>
</evidence>
<evidence type="ECO:0000256" key="10">
    <source>
        <dbReference type="ARBA" id="ARBA00023033"/>
    </source>
</evidence>
<dbReference type="InterPro" id="IPR050364">
    <property type="entry name" value="Cytochrome_P450_fung"/>
</dbReference>
<evidence type="ECO:0000256" key="6">
    <source>
        <dbReference type="ARBA" id="ARBA00022723"/>
    </source>
</evidence>
<keyword evidence="13" id="KW-1185">Reference proteome</keyword>
<evidence type="ECO:0000313" key="12">
    <source>
        <dbReference type="EMBL" id="KAK7039670.1"/>
    </source>
</evidence>
<keyword evidence="4" id="KW-0349">Heme</keyword>
<dbReference type="PANTHER" id="PTHR46300:SF2">
    <property type="entry name" value="CYTOCHROME P450 MONOOXYGENASE ALNH-RELATED"/>
    <property type="match status" value="1"/>
</dbReference>
<keyword evidence="11" id="KW-0472">Membrane</keyword>
<dbReference type="GO" id="GO:0020037">
    <property type="term" value="F:heme binding"/>
    <property type="evidence" value="ECO:0007669"/>
    <property type="project" value="InterPro"/>
</dbReference>
<keyword evidence="6" id="KW-0479">Metal-binding</keyword>
<comment type="caution">
    <text evidence="12">The sequence shown here is derived from an EMBL/GenBank/DDBJ whole genome shotgun (WGS) entry which is preliminary data.</text>
</comment>
<evidence type="ECO:0000256" key="1">
    <source>
        <dbReference type="ARBA" id="ARBA00001971"/>
    </source>
</evidence>
<dbReference type="GO" id="GO:0004497">
    <property type="term" value="F:monooxygenase activity"/>
    <property type="evidence" value="ECO:0007669"/>
    <property type="project" value="UniProtKB-KW"/>
</dbReference>
<evidence type="ECO:0000313" key="13">
    <source>
        <dbReference type="Proteomes" id="UP001362999"/>
    </source>
</evidence>
<organism evidence="12 13">
    <name type="scientific">Favolaschia claudopus</name>
    <dbReference type="NCBI Taxonomy" id="2862362"/>
    <lineage>
        <taxon>Eukaryota</taxon>
        <taxon>Fungi</taxon>
        <taxon>Dikarya</taxon>
        <taxon>Basidiomycota</taxon>
        <taxon>Agaricomycotina</taxon>
        <taxon>Agaricomycetes</taxon>
        <taxon>Agaricomycetidae</taxon>
        <taxon>Agaricales</taxon>
        <taxon>Marasmiineae</taxon>
        <taxon>Mycenaceae</taxon>
        <taxon>Favolaschia</taxon>
    </lineage>
</organism>
<evidence type="ECO:0008006" key="14">
    <source>
        <dbReference type="Google" id="ProtNLM"/>
    </source>
</evidence>
<dbReference type="Proteomes" id="UP001362999">
    <property type="component" value="Unassembled WGS sequence"/>
</dbReference>